<evidence type="ECO:0000256" key="1">
    <source>
        <dbReference type="SAM" id="MobiDB-lite"/>
    </source>
</evidence>
<name>E3Q6K8_COLGM</name>
<dbReference type="Proteomes" id="UP000008782">
    <property type="component" value="Unassembled WGS sequence"/>
</dbReference>
<dbReference type="VEuPathDB" id="FungiDB:GLRG_01600"/>
<dbReference type="AlphaFoldDB" id="E3Q6K8"/>
<gene>
    <name evidence="2" type="ORF">GLRG_01600</name>
</gene>
<proteinExistence type="predicted"/>
<dbReference type="EMBL" id="GG697334">
    <property type="protein sequence ID" value="EFQ26456.1"/>
    <property type="molecule type" value="Genomic_DNA"/>
</dbReference>
<dbReference type="eggNOG" id="ENOG502RAAF">
    <property type="taxonomic scope" value="Eukaryota"/>
</dbReference>
<evidence type="ECO:0000313" key="3">
    <source>
        <dbReference type="Proteomes" id="UP000008782"/>
    </source>
</evidence>
<reference evidence="3" key="1">
    <citation type="journal article" date="2012" name="Nat. Genet.">
        <title>Lifestyle transitions in plant pathogenic Colletotrichum fungi deciphered by genome and transcriptome analyses.</title>
        <authorList>
            <person name="O'Connell R.J."/>
            <person name="Thon M.R."/>
            <person name="Hacquard S."/>
            <person name="Amyotte S.G."/>
            <person name="Kleemann J."/>
            <person name="Torres M.F."/>
            <person name="Damm U."/>
            <person name="Buiate E.A."/>
            <person name="Epstein L."/>
            <person name="Alkan N."/>
            <person name="Altmueller J."/>
            <person name="Alvarado-Balderrama L."/>
            <person name="Bauser C.A."/>
            <person name="Becker C."/>
            <person name="Birren B.W."/>
            <person name="Chen Z."/>
            <person name="Choi J."/>
            <person name="Crouch J.A."/>
            <person name="Duvick J.P."/>
            <person name="Farman M.A."/>
            <person name="Gan P."/>
            <person name="Heiman D."/>
            <person name="Henrissat B."/>
            <person name="Howard R.J."/>
            <person name="Kabbage M."/>
            <person name="Koch C."/>
            <person name="Kracher B."/>
            <person name="Kubo Y."/>
            <person name="Law A.D."/>
            <person name="Lebrun M.-H."/>
            <person name="Lee Y.-H."/>
            <person name="Miyara I."/>
            <person name="Moore N."/>
            <person name="Neumann U."/>
            <person name="Nordstroem K."/>
            <person name="Panaccione D.G."/>
            <person name="Panstruga R."/>
            <person name="Place M."/>
            <person name="Proctor R.H."/>
            <person name="Prusky D."/>
            <person name="Rech G."/>
            <person name="Reinhardt R."/>
            <person name="Rollins J.A."/>
            <person name="Rounsley S."/>
            <person name="Schardl C.L."/>
            <person name="Schwartz D.C."/>
            <person name="Shenoy N."/>
            <person name="Shirasu K."/>
            <person name="Sikhakolli U.R."/>
            <person name="Stueber K."/>
            <person name="Sukno S.A."/>
            <person name="Sweigard J.A."/>
            <person name="Takano Y."/>
            <person name="Takahara H."/>
            <person name="Trail F."/>
            <person name="van der Does H.C."/>
            <person name="Voll L.M."/>
            <person name="Will I."/>
            <person name="Young S."/>
            <person name="Zeng Q."/>
            <person name="Zhang J."/>
            <person name="Zhou S."/>
            <person name="Dickman M.B."/>
            <person name="Schulze-Lefert P."/>
            <person name="Ver Loren van Themaat E."/>
            <person name="Ma L.-J."/>
            <person name="Vaillancourt L.J."/>
        </authorList>
    </citation>
    <scope>NUCLEOTIDE SEQUENCE [LARGE SCALE GENOMIC DNA]</scope>
    <source>
        <strain evidence="3">M1.001 / M2 / FGSC 10212</strain>
    </source>
</reference>
<protein>
    <submittedName>
        <fullName evidence="2">Uncharacterized protein</fullName>
    </submittedName>
</protein>
<keyword evidence="3" id="KW-1185">Reference proteome</keyword>
<dbReference type="OrthoDB" id="4845057at2759"/>
<feature type="region of interest" description="Disordered" evidence="1">
    <location>
        <begin position="271"/>
        <end position="290"/>
    </location>
</feature>
<dbReference type="GeneID" id="24406965"/>
<accession>E3Q6K8</accession>
<organism evidence="3">
    <name type="scientific">Colletotrichum graminicola (strain M1.001 / M2 / FGSC 10212)</name>
    <name type="common">Maize anthracnose fungus</name>
    <name type="synonym">Glomerella graminicola</name>
    <dbReference type="NCBI Taxonomy" id="645133"/>
    <lineage>
        <taxon>Eukaryota</taxon>
        <taxon>Fungi</taxon>
        <taxon>Dikarya</taxon>
        <taxon>Ascomycota</taxon>
        <taxon>Pezizomycotina</taxon>
        <taxon>Sordariomycetes</taxon>
        <taxon>Hypocreomycetidae</taxon>
        <taxon>Glomerellales</taxon>
        <taxon>Glomerellaceae</taxon>
        <taxon>Colletotrichum</taxon>
        <taxon>Colletotrichum graminicola species complex</taxon>
    </lineage>
</organism>
<evidence type="ECO:0000313" key="2">
    <source>
        <dbReference type="EMBL" id="EFQ26456.1"/>
    </source>
</evidence>
<sequence>MCFTHVKYSCNHNEKCVLKCRKLWSARTSWCCYPAFLFTFGWPNEEPCSDFVERKAFFSPKTCPECTEAEQSAPQTRGIVPSKYRHKLTPEALNTSRQRMKEREKEDAVKERWYTREENFQETLRKWEQEERLNRDVVAGSTAKTDKALPDMPSFIHVPLGDRWGDPSYHYPPHIADVYDAAPLTPPRNRGRSGSTGISNLSKSTMIDTARIVTGMGRITLRAQSMASGMRNISQPCRTMWIKTGTQHIMQQFRTLTPTFISKKSQYSRRSCLSRRDGGTGGHKPWSTNVLGLESPVAEAPTLRLQ</sequence>
<dbReference type="RefSeq" id="XP_008090476.1">
    <property type="nucleotide sequence ID" value="XM_008092285.1"/>
</dbReference>
<dbReference type="HOGENOM" id="CLU_909150_0_0_1"/>